<feature type="region of interest" description="Disordered" evidence="1">
    <location>
        <begin position="744"/>
        <end position="806"/>
    </location>
</feature>
<feature type="region of interest" description="Disordered" evidence="1">
    <location>
        <begin position="1"/>
        <end position="24"/>
    </location>
</feature>
<feature type="compositionally biased region" description="Polar residues" evidence="1">
    <location>
        <begin position="782"/>
        <end position="806"/>
    </location>
</feature>
<evidence type="ECO:0008006" key="4">
    <source>
        <dbReference type="Google" id="ProtNLM"/>
    </source>
</evidence>
<evidence type="ECO:0000313" key="3">
    <source>
        <dbReference type="Proteomes" id="UP000663865"/>
    </source>
</evidence>
<feature type="compositionally biased region" description="Low complexity" evidence="1">
    <location>
        <begin position="749"/>
        <end position="766"/>
    </location>
</feature>
<dbReference type="AlphaFoldDB" id="A0A817W9K7"/>
<organism evidence="2 3">
    <name type="scientific">Rotaria socialis</name>
    <dbReference type="NCBI Taxonomy" id="392032"/>
    <lineage>
        <taxon>Eukaryota</taxon>
        <taxon>Metazoa</taxon>
        <taxon>Spiralia</taxon>
        <taxon>Gnathifera</taxon>
        <taxon>Rotifera</taxon>
        <taxon>Eurotatoria</taxon>
        <taxon>Bdelloidea</taxon>
        <taxon>Philodinida</taxon>
        <taxon>Philodinidae</taxon>
        <taxon>Rotaria</taxon>
    </lineage>
</organism>
<protein>
    <recommendedName>
        <fullName evidence="4">Transposase domain-containing protein</fullName>
    </recommendedName>
</protein>
<feature type="compositionally biased region" description="Basic and acidic residues" evidence="1">
    <location>
        <begin position="1009"/>
        <end position="1020"/>
    </location>
</feature>
<evidence type="ECO:0000256" key="1">
    <source>
        <dbReference type="SAM" id="MobiDB-lite"/>
    </source>
</evidence>
<feature type="compositionally biased region" description="Polar residues" evidence="1">
    <location>
        <begin position="1"/>
        <end position="18"/>
    </location>
</feature>
<feature type="region of interest" description="Disordered" evidence="1">
    <location>
        <begin position="992"/>
        <end position="1099"/>
    </location>
</feature>
<dbReference type="Proteomes" id="UP000663865">
    <property type="component" value="Unassembled WGS sequence"/>
</dbReference>
<evidence type="ECO:0000313" key="2">
    <source>
        <dbReference type="EMBL" id="CAF3353061.1"/>
    </source>
</evidence>
<name>A0A817W9K7_9BILA</name>
<feature type="non-terminal residue" evidence="2">
    <location>
        <position position="1"/>
    </location>
</feature>
<sequence>GSTTVQSFLMAESNSTNEENVEDENEYKKLMNNHRQAKRRQRLAERFCSNDVTDLTALITDVENFRGSDDEYYFYNDTVDNADDSYFESQFIVKRSFVLLYSAFQLIDSVSPDGREDGPLENIDIGNEDIVGMFDDDEEYENIDAIIESMNGSVDLELAIAEYVTHANLDKLKTNDLINLLNLVHDQEKSPPASSLILWNRLNIKFNYYTIEYCTSCMSKRLECSCSFKEKNKLIPSELIVFPIREEIARVVKTNYSIIMNYRSNNNCYDDIIQGEIYKKQSGRSRNPITLFLYTDGKPVIKSSKYSIWPVLATVVEIPRPYRDYRKNMFMLCLWHSPRSPTVHQLFGNISEDLSYLIRNGIDIDINSFGSIHFDIFIQGICADGPGQSKVTEMVSHNGYYACRVCEIEGQYNAVAGTCTYAWSSYELTDPPFRTKDKYEICLQQVEHLKKTNNKNINIRGIKGISPLNHLIFIPTQAVYDYMHLCLEGHLKVLLKAWNDLYSGSSIQIREIIARFDDFLLNIDYPHFMHRRIRNLRSFNDWKASQLRIFLLYLSLPFLVFFSDYFSPLLIYHFALYTVYVRTLCTFQERKHVYDVCPFIEMHLKRFPEFYPNSKELLSTHCNSHLWQQVIRHGSLSATSMFACESFLHELYKSAHGTKHIANQIGYWYTIHRAIHLMSSQTHINRISHEQLMDGYIDEIFIKKSQQQFDQAFTHEFGSLSNGLVIFRKMSSIPTYRGSTSQRFATTATNSSQQHYSSQHQNYSTQPPSSEAGSFYGPMRSSLANNQPQTLQSPYSQRRAQPYTTNSPRVIRRQPDISFDEVDIQDDHDRSENECILAPPPVTLQRSTLEKLLGRLDTLGNEMSTLQTKTDKLLKMFLVSSRKEQEMSTTRPKSKPNPILWENQNLLEKGRTPLPTTYMCHLVRKMYSADEIKNKVPQLPPKEGDERLNKIKECLITLYFSHDPSLIDEFMSTKGHDSLYGQERTKKAVISLSTQTPVEKSSDVINYGDGDRSDISDHSDQNIQNFPDAIRNSNDIDYEDENAEDEDESVEDEDENVEDEDENAEDEDESVEDEDENVEDEDENAEDEDDDNDGNSNDLSINIIDEQQNEANRYCLDLTNFIRSSNLNKKNTNDLLKLVNSISSNKKLPRTEEKLWKQLGIEFNYKIFAYCTNCMALLNEFNARCNSCINIPSMINSEFILFSIEKELNHIIQMNSDFMKGYHPHSAL</sequence>
<proteinExistence type="predicted"/>
<reference evidence="2" key="1">
    <citation type="submission" date="2021-02" db="EMBL/GenBank/DDBJ databases">
        <authorList>
            <person name="Nowell W R."/>
        </authorList>
    </citation>
    <scope>NUCLEOTIDE SEQUENCE</scope>
</reference>
<accession>A0A817W9K7</accession>
<feature type="compositionally biased region" description="Acidic residues" evidence="1">
    <location>
        <begin position="1036"/>
        <end position="1093"/>
    </location>
</feature>
<dbReference type="PANTHER" id="PTHR46579:SF1">
    <property type="entry name" value="F5_8 TYPE C DOMAIN-CONTAINING PROTEIN"/>
    <property type="match status" value="1"/>
</dbReference>
<dbReference type="PANTHER" id="PTHR46579">
    <property type="entry name" value="F5/8 TYPE C DOMAIN-CONTAINING PROTEIN-RELATED"/>
    <property type="match status" value="1"/>
</dbReference>
<gene>
    <name evidence="2" type="ORF">KIK155_LOCUS3785</name>
</gene>
<dbReference type="EMBL" id="CAJNYV010000257">
    <property type="protein sequence ID" value="CAF3353061.1"/>
    <property type="molecule type" value="Genomic_DNA"/>
</dbReference>
<comment type="caution">
    <text evidence="2">The sequence shown here is derived from an EMBL/GenBank/DDBJ whole genome shotgun (WGS) entry which is preliminary data.</text>
</comment>